<protein>
    <recommendedName>
        <fullName evidence="4">Oligosaccharide repeat unit polymerase</fullName>
    </recommendedName>
</protein>
<feature type="transmembrane region" description="Helical" evidence="1">
    <location>
        <begin position="184"/>
        <end position="203"/>
    </location>
</feature>
<organism evidence="2 3">
    <name type="scientific">Spirosoma liriopis</name>
    <dbReference type="NCBI Taxonomy" id="2937440"/>
    <lineage>
        <taxon>Bacteria</taxon>
        <taxon>Pseudomonadati</taxon>
        <taxon>Bacteroidota</taxon>
        <taxon>Cytophagia</taxon>
        <taxon>Cytophagales</taxon>
        <taxon>Cytophagaceae</taxon>
        <taxon>Spirosoma</taxon>
    </lineage>
</organism>
<evidence type="ECO:0000313" key="3">
    <source>
        <dbReference type="Proteomes" id="UP001202180"/>
    </source>
</evidence>
<feature type="transmembrane region" description="Helical" evidence="1">
    <location>
        <begin position="103"/>
        <end position="124"/>
    </location>
</feature>
<gene>
    <name evidence="2" type="ORF">M0L20_14975</name>
</gene>
<proteinExistence type="predicted"/>
<accession>A0ABT0HLX1</accession>
<dbReference type="EMBL" id="JALPRF010000002">
    <property type="protein sequence ID" value="MCK8493169.1"/>
    <property type="molecule type" value="Genomic_DNA"/>
</dbReference>
<comment type="caution">
    <text evidence="2">The sequence shown here is derived from an EMBL/GenBank/DDBJ whole genome shotgun (WGS) entry which is preliminary data.</text>
</comment>
<dbReference type="RefSeq" id="WP_248477754.1">
    <property type="nucleotide sequence ID" value="NZ_JALPRF010000002.1"/>
</dbReference>
<name>A0ABT0HLX1_9BACT</name>
<evidence type="ECO:0000313" key="2">
    <source>
        <dbReference type="EMBL" id="MCK8493169.1"/>
    </source>
</evidence>
<feature type="transmembrane region" description="Helical" evidence="1">
    <location>
        <begin position="145"/>
        <end position="164"/>
    </location>
</feature>
<sequence length="488" mass="54488">MSGLVMGFISLLFWLLFSYDEERFYTGSNHFLLPWIFLTALILATPSLYLWATDRFDPFNPLIFAAWSYLGPAFGLGSLLLAADLVNPYFFTQIANPKASLPLALVYVSVGYVGLTVGFLLPIGRKAGERLSQKLPSGDWPVSTLLLPALVLLALGFAFYLLAWLSGNIGFQLADKENELGTTYFFMSLLTVLASFMLWQYIFRTKTTGQRLVVALVSVLMTMGVRIVLGGNRGAILVFVFLILMAFVYSGRRFTRKHGLLFGSLATVGLLLGIIYGTTFRILKASEAKMSLSDYVSTATTTLGTLTDEQNTELVPTMLTIFGSRLEMTSTVGVWVSNYERLKPDEEKLGIDGNIWIATWTAFIPRFIWKDKPEISNPRRYSLLYFNFAKNSFAITPMIDLLRNYGPAGVPVGMALLGVLLRTLYTSLVQNQSLTIGRTTAYYMLLTTVSYEGFYGTILPTLVRVGFVVVLSLYLTNVLVQWQIRRSL</sequence>
<feature type="transmembrane region" description="Helical" evidence="1">
    <location>
        <begin position="259"/>
        <end position="283"/>
    </location>
</feature>
<feature type="transmembrane region" description="Helical" evidence="1">
    <location>
        <begin position="212"/>
        <end position="229"/>
    </location>
</feature>
<keyword evidence="1" id="KW-1133">Transmembrane helix</keyword>
<evidence type="ECO:0000256" key="1">
    <source>
        <dbReference type="SAM" id="Phobius"/>
    </source>
</evidence>
<keyword evidence="3" id="KW-1185">Reference proteome</keyword>
<keyword evidence="1" id="KW-0472">Membrane</keyword>
<reference evidence="2 3" key="1">
    <citation type="submission" date="2022-04" db="EMBL/GenBank/DDBJ databases">
        <title>Spirosoma sp. strain RP8 genome sequencing and assembly.</title>
        <authorList>
            <person name="Jung Y."/>
        </authorList>
    </citation>
    <scope>NUCLEOTIDE SEQUENCE [LARGE SCALE GENOMIC DNA]</scope>
    <source>
        <strain evidence="2 3">RP8</strain>
    </source>
</reference>
<evidence type="ECO:0008006" key="4">
    <source>
        <dbReference type="Google" id="ProtNLM"/>
    </source>
</evidence>
<feature type="transmembrane region" description="Helical" evidence="1">
    <location>
        <begin position="235"/>
        <end position="252"/>
    </location>
</feature>
<dbReference type="Proteomes" id="UP001202180">
    <property type="component" value="Unassembled WGS sequence"/>
</dbReference>
<keyword evidence="1" id="KW-0812">Transmembrane</keyword>
<feature type="transmembrane region" description="Helical" evidence="1">
    <location>
        <begin position="34"/>
        <end position="52"/>
    </location>
</feature>
<feature type="transmembrane region" description="Helical" evidence="1">
    <location>
        <begin position="64"/>
        <end position="83"/>
    </location>
</feature>